<dbReference type="GeneID" id="171927"/>
<dbReference type="SMR" id="Q9N3R7"/>
<dbReference type="GO" id="GO:0000444">
    <property type="term" value="C:MIS12/MIND type complex"/>
    <property type="evidence" value="ECO:0000353"/>
    <property type="project" value="ComplexPortal"/>
</dbReference>
<keyword evidence="3" id="KW-1185">Reference proteome</keyword>
<dbReference type="GO" id="GO:0051382">
    <property type="term" value="P:kinetochore assembly"/>
    <property type="evidence" value="ECO:0000315"/>
    <property type="project" value="WormBase"/>
</dbReference>
<dbReference type="Bgee" id="WBGene00021648">
    <property type="expression patterns" value="Expressed in embryo and 4 other cell types or tissues"/>
</dbReference>
<proteinExistence type="evidence at protein level"/>
<dbReference type="eggNOG" id="ENOG502R7MZ">
    <property type="taxonomic scope" value="Eukaryota"/>
</dbReference>
<evidence type="ECO:0000313" key="3">
    <source>
        <dbReference type="Proteomes" id="UP000001940"/>
    </source>
</evidence>
<dbReference type="FunCoup" id="Q9N3R7">
    <property type="interactions" value="36"/>
</dbReference>
<dbReference type="ComplexPortal" id="CPX-807">
    <property type="entry name" value="Kinetochore Mis12 complex"/>
</dbReference>
<dbReference type="OMA" id="RYCVTEI"/>
<evidence type="ECO:0007829" key="5">
    <source>
        <dbReference type="PeptideAtlas" id="Q9N3R7"/>
    </source>
</evidence>
<dbReference type="ComplexPortal" id="CPX-808">
    <property type="entry name" value="Knl-1/Mis12/MIND complex"/>
</dbReference>
<dbReference type="Proteomes" id="UP000001940">
    <property type="component" value="Chromosome I"/>
</dbReference>
<dbReference type="PeptideAtlas" id="Q9N3R7"/>
<gene>
    <name evidence="2 4" type="primary">mis-12</name>
    <name evidence="2" type="ORF">CELE_Y47G6A.24</name>
    <name evidence="4" type="ORF">Y47G6A.24</name>
</gene>
<dbReference type="PaxDb" id="6239-Y47G6A.24a"/>
<dbReference type="GO" id="GO:0000922">
    <property type="term" value="C:spindle pole"/>
    <property type="evidence" value="ECO:0000303"/>
    <property type="project" value="ComplexPortal"/>
</dbReference>
<evidence type="ECO:0000313" key="4">
    <source>
        <dbReference type="WormBase" id="Y47G6A.24a"/>
    </source>
</evidence>
<evidence type="ECO:0000256" key="1">
    <source>
        <dbReference type="SAM" id="Coils"/>
    </source>
</evidence>
<keyword evidence="1" id="KW-0175">Coiled coil</keyword>
<dbReference type="GO" id="GO:0008608">
    <property type="term" value="P:attachment of spindle microtubules to kinetochore"/>
    <property type="evidence" value="ECO:0000314"/>
    <property type="project" value="ComplexPortal"/>
</dbReference>
<dbReference type="ExpressionAtlas" id="Q9N3R7">
    <property type="expression patterns" value="baseline and differential"/>
</dbReference>
<feature type="coiled-coil region" evidence="1">
    <location>
        <begin position="110"/>
        <end position="141"/>
    </location>
</feature>
<organism evidence="2 3">
    <name type="scientific">Caenorhabditis elegans</name>
    <dbReference type="NCBI Taxonomy" id="6239"/>
    <lineage>
        <taxon>Eukaryota</taxon>
        <taxon>Metazoa</taxon>
        <taxon>Ecdysozoa</taxon>
        <taxon>Nematoda</taxon>
        <taxon>Chromadorea</taxon>
        <taxon>Rhabditida</taxon>
        <taxon>Rhabditina</taxon>
        <taxon>Rhabditomorpha</taxon>
        <taxon>Rhabditoidea</taxon>
        <taxon>Rhabditidae</taxon>
        <taxon>Peloderinae</taxon>
        <taxon>Caenorhabditis</taxon>
    </lineage>
</organism>
<dbReference type="CTD" id="171927"/>
<dbReference type="RefSeq" id="NP_491184.1">
    <property type="nucleotide sequence ID" value="NM_058783.9"/>
</dbReference>
<keyword evidence="5" id="KW-1267">Proteomics identification</keyword>
<dbReference type="InParanoid" id="Q9N3R7"/>
<dbReference type="WormBase" id="Y47G6A.24a">
    <property type="protein sequence ID" value="CE24370"/>
    <property type="gene ID" value="WBGene00021648"/>
    <property type="gene designation" value="mis-12"/>
</dbReference>
<name>Q9N3R7_CAEEL</name>
<protein>
    <submittedName>
        <fullName evidence="2">Human/fission yeast MIS (MInichromosome Stability) homolog</fullName>
    </submittedName>
</protein>
<dbReference type="GO" id="GO:0051988">
    <property type="term" value="P:regulation of attachment of spindle microtubules to kinetochore"/>
    <property type="evidence" value="ECO:0000314"/>
    <property type="project" value="ComplexPortal"/>
</dbReference>
<dbReference type="EMBL" id="BX284601">
    <property type="protein sequence ID" value="CCD72569.1"/>
    <property type="molecule type" value="Genomic_DNA"/>
</dbReference>
<dbReference type="UCSC" id="Y47G6A.24a">
    <property type="organism name" value="c. elegans"/>
</dbReference>
<dbReference type="AlphaFoldDB" id="Q9N3R7"/>
<evidence type="ECO:0000313" key="2">
    <source>
        <dbReference type="EMBL" id="CCD72569.1"/>
    </source>
</evidence>
<dbReference type="GO" id="GO:0005634">
    <property type="term" value="C:nucleus"/>
    <property type="evidence" value="ECO:0000314"/>
    <property type="project" value="ComplexPortal"/>
</dbReference>
<dbReference type="OrthoDB" id="1884855at2759"/>
<dbReference type="GO" id="GO:0000776">
    <property type="term" value="C:kinetochore"/>
    <property type="evidence" value="ECO:0000314"/>
    <property type="project" value="UniProtKB"/>
</dbReference>
<accession>Q9N3R7</accession>
<dbReference type="AGR" id="WB:WBGene00021648"/>
<sequence>MESELSGISNENQISFFGFSAGSFSDSIFNIYVDAWEEVCSNEFKNSLKKLTDKDRLCLLSFPFSDKTNEKAFKMMKRFCVTNIFRIPASVTLPECKKMLIASAKEHKSLKQVEKEFDEKLEKIRQLRIKLAKRHDELEAVNNAIEVLHVMEKSQEQLISQKRIVPDSPTRMSPV</sequence>
<reference evidence="2 3" key="1">
    <citation type="journal article" date="1998" name="Science">
        <title>Genome sequence of the nematode C. elegans: a platform for investigating biology.</title>
        <authorList>
            <consortium name="The C. elegans sequencing consortium"/>
            <person name="Sulson J.E."/>
            <person name="Waterston R."/>
        </authorList>
    </citation>
    <scope>NUCLEOTIDE SEQUENCE [LARGE SCALE GENOMIC DNA]</scope>
    <source>
        <strain evidence="2 3">Bristol N2</strain>
    </source>
</reference>
<dbReference type="IntAct" id="Q9N3R7">
    <property type="interactions" value="10"/>
</dbReference>
<dbReference type="STRING" id="6239.Y47G6A.24a.2"/>